<protein>
    <submittedName>
        <fullName evidence="2">Uncharacterized protein</fullName>
    </submittedName>
</protein>
<evidence type="ECO:0000256" key="1">
    <source>
        <dbReference type="SAM" id="Phobius"/>
    </source>
</evidence>
<keyword evidence="1" id="KW-1133">Transmembrane helix</keyword>
<proteinExistence type="predicted"/>
<organism evidence="2 3">
    <name type="scientific">Burkholderia latens</name>
    <dbReference type="NCBI Taxonomy" id="488446"/>
    <lineage>
        <taxon>Bacteria</taxon>
        <taxon>Pseudomonadati</taxon>
        <taxon>Pseudomonadota</taxon>
        <taxon>Betaproteobacteria</taxon>
        <taxon>Burkholderiales</taxon>
        <taxon>Burkholderiaceae</taxon>
        <taxon>Burkholderia</taxon>
        <taxon>Burkholderia cepacia complex</taxon>
    </lineage>
</organism>
<accession>A0A6P2H5P1</accession>
<name>A0A6P2H5P1_9BURK</name>
<gene>
    <name evidence="2" type="ORF">BLA24064_00411</name>
</gene>
<dbReference type="Proteomes" id="UP000494222">
    <property type="component" value="Unassembled WGS sequence"/>
</dbReference>
<keyword evidence="1" id="KW-0472">Membrane</keyword>
<evidence type="ECO:0000313" key="2">
    <source>
        <dbReference type="EMBL" id="VWB12499.1"/>
    </source>
</evidence>
<dbReference type="EMBL" id="CABVPL010000002">
    <property type="protein sequence ID" value="VWB12499.1"/>
    <property type="molecule type" value="Genomic_DNA"/>
</dbReference>
<keyword evidence="1" id="KW-0812">Transmembrane</keyword>
<dbReference type="AlphaFoldDB" id="A0A6P2H5P1"/>
<reference evidence="2 3" key="1">
    <citation type="submission" date="2019-09" db="EMBL/GenBank/DDBJ databases">
        <authorList>
            <person name="Depoorter E."/>
        </authorList>
    </citation>
    <scope>NUCLEOTIDE SEQUENCE [LARGE SCALE GENOMIC DNA]</scope>
    <source>
        <strain evidence="2">LMG 24064</strain>
    </source>
</reference>
<evidence type="ECO:0000313" key="3">
    <source>
        <dbReference type="Proteomes" id="UP000494222"/>
    </source>
</evidence>
<sequence>MLDVSSVLISMAPLWVILLGASSLATYLVFWRKVIK</sequence>
<feature type="transmembrane region" description="Helical" evidence="1">
    <location>
        <begin position="12"/>
        <end position="31"/>
    </location>
</feature>